<evidence type="ECO:0000313" key="1">
    <source>
        <dbReference type="EMBL" id="EJU00757.1"/>
    </source>
</evidence>
<dbReference type="OrthoDB" id="3252634at2759"/>
<reference evidence="1 2" key="1">
    <citation type="journal article" date="2012" name="Science">
        <title>The Paleozoic origin of enzymatic lignin decomposition reconstructed from 31 fungal genomes.</title>
        <authorList>
            <person name="Floudas D."/>
            <person name="Binder M."/>
            <person name="Riley R."/>
            <person name="Barry K."/>
            <person name="Blanchette R.A."/>
            <person name="Henrissat B."/>
            <person name="Martinez A.T."/>
            <person name="Otillar R."/>
            <person name="Spatafora J.W."/>
            <person name="Yadav J.S."/>
            <person name="Aerts A."/>
            <person name="Benoit I."/>
            <person name="Boyd A."/>
            <person name="Carlson A."/>
            <person name="Copeland A."/>
            <person name="Coutinho P.M."/>
            <person name="de Vries R.P."/>
            <person name="Ferreira P."/>
            <person name="Findley K."/>
            <person name="Foster B."/>
            <person name="Gaskell J."/>
            <person name="Glotzer D."/>
            <person name="Gorecki P."/>
            <person name="Heitman J."/>
            <person name="Hesse C."/>
            <person name="Hori C."/>
            <person name="Igarashi K."/>
            <person name="Jurgens J.A."/>
            <person name="Kallen N."/>
            <person name="Kersten P."/>
            <person name="Kohler A."/>
            <person name="Kuees U."/>
            <person name="Kumar T.K.A."/>
            <person name="Kuo A."/>
            <person name="LaButti K."/>
            <person name="Larrondo L.F."/>
            <person name="Lindquist E."/>
            <person name="Ling A."/>
            <person name="Lombard V."/>
            <person name="Lucas S."/>
            <person name="Lundell T."/>
            <person name="Martin R."/>
            <person name="McLaughlin D.J."/>
            <person name="Morgenstern I."/>
            <person name="Morin E."/>
            <person name="Murat C."/>
            <person name="Nagy L.G."/>
            <person name="Nolan M."/>
            <person name="Ohm R.A."/>
            <person name="Patyshakuliyeva A."/>
            <person name="Rokas A."/>
            <person name="Ruiz-Duenas F.J."/>
            <person name="Sabat G."/>
            <person name="Salamov A."/>
            <person name="Samejima M."/>
            <person name="Schmutz J."/>
            <person name="Slot J.C."/>
            <person name="St John F."/>
            <person name="Stenlid J."/>
            <person name="Sun H."/>
            <person name="Sun S."/>
            <person name="Syed K."/>
            <person name="Tsang A."/>
            <person name="Wiebenga A."/>
            <person name="Young D."/>
            <person name="Pisabarro A."/>
            <person name="Eastwood D.C."/>
            <person name="Martin F."/>
            <person name="Cullen D."/>
            <person name="Grigoriev I.V."/>
            <person name="Hibbett D.S."/>
        </authorList>
    </citation>
    <scope>NUCLEOTIDE SEQUENCE [LARGE SCALE GENOMIC DNA]</scope>
    <source>
        <strain evidence="1 2">DJM-731 SS1</strain>
    </source>
</reference>
<dbReference type="RefSeq" id="XP_040627654.1">
    <property type="nucleotide sequence ID" value="XM_040768743.1"/>
</dbReference>
<dbReference type="EMBL" id="JH795866">
    <property type="protein sequence ID" value="EJU00757.1"/>
    <property type="molecule type" value="Genomic_DNA"/>
</dbReference>
<dbReference type="HOGENOM" id="CLU_003921_4_0_1"/>
<evidence type="ECO:0000313" key="2">
    <source>
        <dbReference type="Proteomes" id="UP000030653"/>
    </source>
</evidence>
<dbReference type="AlphaFoldDB" id="M5G4J6"/>
<organism evidence="1 2">
    <name type="scientific">Dacryopinax primogenitus (strain DJM 731)</name>
    <name type="common">Brown rot fungus</name>
    <dbReference type="NCBI Taxonomy" id="1858805"/>
    <lineage>
        <taxon>Eukaryota</taxon>
        <taxon>Fungi</taxon>
        <taxon>Dikarya</taxon>
        <taxon>Basidiomycota</taxon>
        <taxon>Agaricomycotina</taxon>
        <taxon>Dacrymycetes</taxon>
        <taxon>Dacrymycetales</taxon>
        <taxon>Dacrymycetaceae</taxon>
        <taxon>Dacryopinax</taxon>
    </lineage>
</organism>
<keyword evidence="2" id="KW-1185">Reference proteome</keyword>
<dbReference type="GeneID" id="63683805"/>
<protein>
    <submittedName>
        <fullName evidence="1">Uncharacterized protein</fullName>
    </submittedName>
</protein>
<name>M5G4J6_DACPD</name>
<gene>
    <name evidence="1" type="ORF">DACRYDRAFT_108816</name>
</gene>
<sequence>MHMGRVSPSPPCFSPTPFSVTHHFVALEKLFGLCEPVVTGGGDKIDWACFYTDDDTYKLWAQIHNGMDNANKNLYEDFKTKILKYYPGAVNNKHWYATWDLDNLVHKWQCCIKTKGEFTEFYQDFYSISTWLIKHNWISVLNQQKALLCVLKFLPTESCIWDKMLNRLEQKYNRAVDKPWTMAELKETVEWALGNTMTKV</sequence>
<proteinExistence type="predicted"/>
<dbReference type="Proteomes" id="UP000030653">
    <property type="component" value="Unassembled WGS sequence"/>
</dbReference>
<accession>M5G4J6</accession>